<keyword evidence="5 9" id="KW-0675">Receptor</keyword>
<evidence type="ECO:0000256" key="4">
    <source>
        <dbReference type="ARBA" id="ARBA00023065"/>
    </source>
</evidence>
<organism evidence="9 10">
    <name type="scientific">Candidatus Accumulibacter phosphatis</name>
    <dbReference type="NCBI Taxonomy" id="327160"/>
    <lineage>
        <taxon>Bacteria</taxon>
        <taxon>Pseudomonadati</taxon>
        <taxon>Pseudomonadota</taxon>
        <taxon>Betaproteobacteria</taxon>
        <taxon>Candidatus Accumulibacter</taxon>
    </lineage>
</organism>
<feature type="compositionally biased region" description="Polar residues" evidence="6">
    <location>
        <begin position="1"/>
        <end position="11"/>
    </location>
</feature>
<dbReference type="InterPro" id="IPR037066">
    <property type="entry name" value="Plug_dom_sf"/>
</dbReference>
<dbReference type="PANTHER" id="PTHR32552:SF68">
    <property type="entry name" value="FERRICHROME OUTER MEMBRANE TRANSPORTER_PHAGE RECEPTOR"/>
    <property type="match status" value="1"/>
</dbReference>
<dbReference type="Gene3D" id="2.170.130.10">
    <property type="entry name" value="TonB-dependent receptor, plug domain"/>
    <property type="match status" value="1"/>
</dbReference>
<feature type="chain" id="PRO_5001750848" evidence="7">
    <location>
        <begin position="40"/>
        <end position="276"/>
    </location>
</feature>
<keyword evidence="4" id="KW-0813">Transport</keyword>
<evidence type="ECO:0000313" key="10">
    <source>
        <dbReference type="Proteomes" id="UP000020077"/>
    </source>
</evidence>
<evidence type="ECO:0000256" key="3">
    <source>
        <dbReference type="ARBA" id="ARBA00023004"/>
    </source>
</evidence>
<evidence type="ECO:0000313" key="9">
    <source>
        <dbReference type="EMBL" id="KFB73151.1"/>
    </source>
</evidence>
<evidence type="ECO:0000256" key="5">
    <source>
        <dbReference type="ARBA" id="ARBA00023170"/>
    </source>
</evidence>
<evidence type="ECO:0000256" key="7">
    <source>
        <dbReference type="SAM" id="SignalP"/>
    </source>
</evidence>
<feature type="region of interest" description="Disordered" evidence="6">
    <location>
        <begin position="1"/>
        <end position="22"/>
    </location>
</feature>
<feature type="signal peptide" evidence="7">
    <location>
        <begin position="1"/>
        <end position="39"/>
    </location>
</feature>
<evidence type="ECO:0000256" key="1">
    <source>
        <dbReference type="ARBA" id="ARBA00022496"/>
    </source>
</evidence>
<accession>A0A080LWX8</accession>
<dbReference type="InterPro" id="IPR012910">
    <property type="entry name" value="Plug_dom"/>
</dbReference>
<feature type="region of interest" description="Disordered" evidence="6">
    <location>
        <begin position="202"/>
        <end position="223"/>
    </location>
</feature>
<dbReference type="Pfam" id="PF07715">
    <property type="entry name" value="Plug"/>
    <property type="match status" value="1"/>
</dbReference>
<feature type="domain" description="TonB-dependent receptor plug" evidence="8">
    <location>
        <begin position="79"/>
        <end position="130"/>
    </location>
</feature>
<dbReference type="InterPro" id="IPR039426">
    <property type="entry name" value="TonB-dep_rcpt-like"/>
</dbReference>
<sequence>MPADASRQTARPRSCAPTPSLPRRLPLAALMALSFAAGAQTAGEQTMAPVVVTDTAERQPDGYLATRTRVGKVEQDPHRIPQAITTVTSALMEEQQVGSLREAMRNVSGITFNAAEGGRSGDNMNLRGFYTFGDIYLRPRIDAAHAGPCCRLSAQLLGEDAEPDPAAERQRRQRRQRHTLVPLRDGDAAVRLLDALQDRWHGPRIPGRHGIPEGGQLPPRPAELRWHDQCQPAAVPSLPGSAGRHTDEIHQRLLRTLPAGQHRIHPALEGHHRPAP</sequence>
<keyword evidence="1" id="KW-0410">Iron transport</keyword>
<reference evidence="9 10" key="1">
    <citation type="submission" date="2014-02" db="EMBL/GenBank/DDBJ databases">
        <title>Expanding our view of genomic diversity in Candidatus Accumulibacter clades.</title>
        <authorList>
            <person name="Skennerton C.T."/>
            <person name="Barr J.J."/>
            <person name="Slater F.R."/>
            <person name="Bond P.L."/>
            <person name="Tyson G.W."/>
        </authorList>
    </citation>
    <scope>NUCLEOTIDE SEQUENCE [LARGE SCALE GENOMIC DNA]</scope>
    <source>
        <strain evidence="10">BA-91</strain>
    </source>
</reference>
<dbReference type="EMBL" id="JDVG02000276">
    <property type="protein sequence ID" value="KFB73151.1"/>
    <property type="molecule type" value="Genomic_DNA"/>
</dbReference>
<comment type="caution">
    <text evidence="9">The sequence shown here is derived from an EMBL/GenBank/DDBJ whole genome shotgun (WGS) entry which is preliminary data.</text>
</comment>
<proteinExistence type="predicted"/>
<evidence type="ECO:0000256" key="2">
    <source>
        <dbReference type="ARBA" id="ARBA00022729"/>
    </source>
</evidence>
<feature type="region of interest" description="Disordered" evidence="6">
    <location>
        <begin position="160"/>
        <end position="179"/>
    </location>
</feature>
<dbReference type="SUPFAM" id="SSF56935">
    <property type="entry name" value="Porins"/>
    <property type="match status" value="1"/>
</dbReference>
<gene>
    <name evidence="9" type="ORF">AW09_001607</name>
</gene>
<dbReference type="GO" id="GO:0009279">
    <property type="term" value="C:cell outer membrane"/>
    <property type="evidence" value="ECO:0007669"/>
    <property type="project" value="TreeGrafter"/>
</dbReference>
<evidence type="ECO:0000256" key="6">
    <source>
        <dbReference type="SAM" id="MobiDB-lite"/>
    </source>
</evidence>
<dbReference type="GO" id="GO:0015344">
    <property type="term" value="F:siderophore uptake transmembrane transporter activity"/>
    <property type="evidence" value="ECO:0007669"/>
    <property type="project" value="TreeGrafter"/>
</dbReference>
<name>A0A080LWX8_9PROT</name>
<evidence type="ECO:0000259" key="8">
    <source>
        <dbReference type="Pfam" id="PF07715"/>
    </source>
</evidence>
<protein>
    <submittedName>
        <fullName evidence="9">Catecholate siderophore receptor Fiu</fullName>
    </submittedName>
</protein>
<dbReference type="AlphaFoldDB" id="A0A080LWX8"/>
<keyword evidence="2 7" id="KW-0732">Signal</keyword>
<keyword evidence="4" id="KW-0406">Ion transport</keyword>
<dbReference type="PANTHER" id="PTHR32552">
    <property type="entry name" value="FERRICHROME IRON RECEPTOR-RELATED"/>
    <property type="match status" value="1"/>
</dbReference>
<dbReference type="Proteomes" id="UP000020077">
    <property type="component" value="Unassembled WGS sequence"/>
</dbReference>
<keyword evidence="3" id="KW-0408">Iron</keyword>